<gene>
    <name evidence="1" type="ORF">CEV34_0065</name>
</gene>
<dbReference type="NCBIfam" id="TIGR02017">
    <property type="entry name" value="hutG_amidohyd"/>
    <property type="match status" value="1"/>
</dbReference>
<accession>A0A256GUS1</accession>
<keyword evidence="1" id="KW-0378">Hydrolase</keyword>
<keyword evidence="2" id="KW-1185">Reference proteome</keyword>
<dbReference type="GO" id="GO:0050129">
    <property type="term" value="F:N-formylglutamate deformylase activity"/>
    <property type="evidence" value="ECO:0007669"/>
    <property type="project" value="UniProtKB-EC"/>
</dbReference>
<dbReference type="SUPFAM" id="SSF53187">
    <property type="entry name" value="Zn-dependent exopeptidases"/>
    <property type="match status" value="1"/>
</dbReference>
<comment type="caution">
    <text evidence="1">The sequence shown here is derived from an EMBL/GenBank/DDBJ whole genome shotgun (WGS) entry which is preliminary data.</text>
</comment>
<dbReference type="Gene3D" id="3.40.630.40">
    <property type="entry name" value="Zn-dependent exopeptidases"/>
    <property type="match status" value="1"/>
</dbReference>
<dbReference type="InterPro" id="IPR010247">
    <property type="entry name" value="HutG_amidohyd"/>
</dbReference>
<dbReference type="AlphaFoldDB" id="A0A256GUS1"/>
<dbReference type="EMBL" id="NNRM01000001">
    <property type="protein sequence ID" value="OYR30945.1"/>
    <property type="molecule type" value="Genomic_DNA"/>
</dbReference>
<evidence type="ECO:0000313" key="2">
    <source>
        <dbReference type="Proteomes" id="UP000216188"/>
    </source>
</evidence>
<dbReference type="EC" id="3.5.1.68" evidence="1"/>
<name>A0A256GUS1_9HYPH</name>
<dbReference type="InterPro" id="IPR007709">
    <property type="entry name" value="N-FG_amidohydro"/>
</dbReference>
<protein>
    <submittedName>
        <fullName evidence="1">N-formylglutamate deformylase</fullName>
        <ecNumber evidence="1">3.5.1.68</ecNumber>
    </submittedName>
</protein>
<dbReference type="Pfam" id="PF05013">
    <property type="entry name" value="FGase"/>
    <property type="match status" value="1"/>
</dbReference>
<evidence type="ECO:0000313" key="1">
    <source>
        <dbReference type="EMBL" id="OYR30945.1"/>
    </source>
</evidence>
<sequence>MAAFEVHQGSSPVILGLPHTGTDVPEDIWARLNDNGRILADTDWHIHKLYDGLLDNVTTVRATFHRYCIDANRDPAGASLYPGQNTTTLIPETDFDGLAIWKDGEAPTEADIADRITRFHKPYHEALTAEIERVKAIHGVAILYDCHSIRSHIPFLFEGKLPDFNIGTDLGKTCAPEIEAAAVEVTQNATGYTSILNGRFKGGWTTRHYGRPETGVHAIRWSWRNPRIWRTRPCLSHTTKPRPSHSAPISKTYCSVSNRSLPRSKSEKGKSCPTHVIMNATFALHAAPSSTPRAGSPKPPCAC</sequence>
<dbReference type="Proteomes" id="UP000216188">
    <property type="component" value="Unassembled WGS sequence"/>
</dbReference>
<reference evidence="1 2" key="1">
    <citation type="submission" date="2017-07" db="EMBL/GenBank/DDBJ databases">
        <title>Phylogenetic study on the rhizospheric bacterium Ochrobactrum sp. A44.</title>
        <authorList>
            <person name="Krzyzanowska D.M."/>
            <person name="Ossowicki A."/>
            <person name="Rajewska M."/>
            <person name="Maciag T."/>
            <person name="Kaczynski Z."/>
            <person name="Czerwicka M."/>
            <person name="Jafra S."/>
        </authorList>
    </citation>
    <scope>NUCLEOTIDE SEQUENCE [LARGE SCALE GENOMIC DNA]</scope>
    <source>
        <strain evidence="1 2">CCUG 30717</strain>
    </source>
</reference>
<organism evidence="1 2">
    <name type="scientific">Brucella pseudogrignonensis</name>
    <dbReference type="NCBI Taxonomy" id="419475"/>
    <lineage>
        <taxon>Bacteria</taxon>
        <taxon>Pseudomonadati</taxon>
        <taxon>Pseudomonadota</taxon>
        <taxon>Alphaproteobacteria</taxon>
        <taxon>Hyphomicrobiales</taxon>
        <taxon>Brucellaceae</taxon>
        <taxon>Brucella/Ochrobactrum group</taxon>
        <taxon>Brucella</taxon>
    </lineage>
</organism>
<proteinExistence type="predicted"/>